<organism evidence="3 4">
    <name type="scientific">Mesorhizobium shonense</name>
    <dbReference type="NCBI Taxonomy" id="1209948"/>
    <lineage>
        <taxon>Bacteria</taxon>
        <taxon>Pseudomonadati</taxon>
        <taxon>Pseudomonadota</taxon>
        <taxon>Alphaproteobacteria</taxon>
        <taxon>Hyphomicrobiales</taxon>
        <taxon>Phyllobacteriaceae</taxon>
        <taxon>Mesorhizobium</taxon>
    </lineage>
</organism>
<feature type="domain" description="Glycosyl transferase family 1" evidence="1">
    <location>
        <begin position="214"/>
        <end position="378"/>
    </location>
</feature>
<protein>
    <submittedName>
        <fullName evidence="3">Glycosyltransferase involved in cell wall biosynthesis</fullName>
    </submittedName>
</protein>
<accession>A0ABV2HYA3</accession>
<dbReference type="Pfam" id="PF00534">
    <property type="entry name" value="Glycos_transf_1"/>
    <property type="match status" value="1"/>
</dbReference>
<evidence type="ECO:0000259" key="1">
    <source>
        <dbReference type="Pfam" id="PF00534"/>
    </source>
</evidence>
<reference evidence="3 4" key="1">
    <citation type="submission" date="2024-06" db="EMBL/GenBank/DDBJ databases">
        <title>Genomic Encyclopedia of Type Strains, Phase IV (KMG-IV): sequencing the most valuable type-strain genomes for metagenomic binning, comparative biology and taxonomic classification.</title>
        <authorList>
            <person name="Goeker M."/>
        </authorList>
    </citation>
    <scope>NUCLEOTIDE SEQUENCE [LARGE SCALE GENOMIC DNA]</scope>
    <source>
        <strain evidence="3 4">DSM 29846</strain>
    </source>
</reference>
<dbReference type="PANTHER" id="PTHR45947">
    <property type="entry name" value="SULFOQUINOVOSYL TRANSFERASE SQD2"/>
    <property type="match status" value="1"/>
</dbReference>
<dbReference type="Pfam" id="PF13579">
    <property type="entry name" value="Glyco_trans_4_4"/>
    <property type="match status" value="1"/>
</dbReference>
<sequence length="405" mass="43847">MRVLISTSTFPRFHGDNVTPFMADLVFALAARGIELDVLAPHAPGSKTFEDLGNGVTVHRFRYAWPEKMENVFYGAGALENIKSKPSKAIKLPLIAVAQAAATYQLARSRRHRLIHAHWVVPQGITALPSCLDRTALVVSAHGSDVLGLQGRLPMWAKQLVARHASVLTANSAATAAALRMLGANPDRVQIVPIGASPRTREATIPSWKCGFADEANPLLLFVGRLIDCKGAEDAVAALASLQSRLPGARLVVVGDGPERQTLEAKAASLEVRDRILFTGWLQPANVSHWMRRSDVLIVPSRRAADGTMEAQGVVPLEAMLHDLPVIASRSGGLVDIIRHEETGLLVAERSPGEIADAVERMVANRSFATGLAASAKEWVLSEGTMAKTAERFHEIYRRILSTER</sequence>
<dbReference type="EMBL" id="JBEPLM010000011">
    <property type="protein sequence ID" value="MET3595610.1"/>
    <property type="molecule type" value="Genomic_DNA"/>
</dbReference>
<dbReference type="PANTHER" id="PTHR45947:SF3">
    <property type="entry name" value="SULFOQUINOVOSYL TRANSFERASE SQD2"/>
    <property type="match status" value="1"/>
</dbReference>
<dbReference type="Proteomes" id="UP001549036">
    <property type="component" value="Unassembled WGS sequence"/>
</dbReference>
<dbReference type="RefSeq" id="WP_126099862.1">
    <property type="nucleotide sequence ID" value="NZ_JBEPLM010000011.1"/>
</dbReference>
<evidence type="ECO:0000313" key="3">
    <source>
        <dbReference type="EMBL" id="MET3595610.1"/>
    </source>
</evidence>
<dbReference type="InterPro" id="IPR050194">
    <property type="entry name" value="Glycosyltransferase_grp1"/>
</dbReference>
<evidence type="ECO:0000313" key="4">
    <source>
        <dbReference type="Proteomes" id="UP001549036"/>
    </source>
</evidence>
<dbReference type="InterPro" id="IPR001296">
    <property type="entry name" value="Glyco_trans_1"/>
</dbReference>
<evidence type="ECO:0000259" key="2">
    <source>
        <dbReference type="Pfam" id="PF13579"/>
    </source>
</evidence>
<name>A0ABV2HYA3_9HYPH</name>
<dbReference type="SUPFAM" id="SSF53756">
    <property type="entry name" value="UDP-Glycosyltransferase/glycogen phosphorylase"/>
    <property type="match status" value="1"/>
</dbReference>
<proteinExistence type="predicted"/>
<comment type="caution">
    <text evidence="3">The sequence shown here is derived from an EMBL/GenBank/DDBJ whole genome shotgun (WGS) entry which is preliminary data.</text>
</comment>
<dbReference type="InterPro" id="IPR028098">
    <property type="entry name" value="Glyco_trans_4-like_N"/>
</dbReference>
<gene>
    <name evidence="3" type="ORF">ABID26_005022</name>
</gene>
<dbReference type="Gene3D" id="3.40.50.2000">
    <property type="entry name" value="Glycogen Phosphorylase B"/>
    <property type="match status" value="2"/>
</dbReference>
<keyword evidence="4" id="KW-1185">Reference proteome</keyword>
<feature type="domain" description="Glycosyltransferase subfamily 4-like N-terminal" evidence="2">
    <location>
        <begin position="21"/>
        <end position="195"/>
    </location>
</feature>